<dbReference type="EMBL" id="MTSM01000004">
    <property type="protein sequence ID" value="OPX56182.1"/>
    <property type="molecule type" value="Genomic_DNA"/>
</dbReference>
<comment type="caution">
    <text evidence="2">The sequence shown here is derived from an EMBL/GenBank/DDBJ whole genome shotgun (WGS) entry which is preliminary data.</text>
</comment>
<name>A0A1V4T6F7_9GAMM</name>
<evidence type="ECO:0000259" key="1">
    <source>
        <dbReference type="Pfam" id="PF00497"/>
    </source>
</evidence>
<sequence>MGYRTNAKPPFISAAPDNSGLYQALYKEASRRINCTLTVVRQPKARILHLMKEGAVDFYPGLSFSSARAEHFVFLPNGLKDGYIGLTRSSEQEIHSLHDVAARKLVMVVSFGGYDLNAKQYGIHTRKPYDFTLTQIVDLILEGHADFYAYNLLAVRYFLKTHPERASRLKIHNHCCQEAQQMFFGVSKRSKHILLRPNPNYRPDLTLSETNTPEQVQENSTIWRLYQALEEMAQDGSLRAIEARYFGQE</sequence>
<organism evidence="2 3">
    <name type="scientific">Oceanospirillum multiglobuliferum</name>
    <dbReference type="NCBI Taxonomy" id="64969"/>
    <lineage>
        <taxon>Bacteria</taxon>
        <taxon>Pseudomonadati</taxon>
        <taxon>Pseudomonadota</taxon>
        <taxon>Gammaproteobacteria</taxon>
        <taxon>Oceanospirillales</taxon>
        <taxon>Oceanospirillaceae</taxon>
        <taxon>Oceanospirillum</taxon>
    </lineage>
</organism>
<dbReference type="Pfam" id="PF00497">
    <property type="entry name" value="SBP_bac_3"/>
    <property type="match status" value="1"/>
</dbReference>
<reference evidence="2 3" key="1">
    <citation type="submission" date="2017-01" db="EMBL/GenBank/DDBJ databases">
        <title>Genome Sequencing of a Marine Spirillum, Oceanospirillum multiglobuliferum ATCC 33336, from Japan.</title>
        <authorList>
            <person name="Carney J.G."/>
            <person name="Trachtenberg A.M."/>
            <person name="Rheaume B.A."/>
            <person name="Linnane J.D."/>
            <person name="Pitts N.L."/>
            <person name="Mykles D.L."/>
            <person name="Maclea K.S."/>
        </authorList>
    </citation>
    <scope>NUCLEOTIDE SEQUENCE [LARGE SCALE GENOMIC DNA]</scope>
    <source>
        <strain evidence="2 3">ATCC 33336</strain>
    </source>
</reference>
<evidence type="ECO:0000313" key="2">
    <source>
        <dbReference type="EMBL" id="OPX56182.1"/>
    </source>
</evidence>
<keyword evidence="3" id="KW-1185">Reference proteome</keyword>
<accession>A0A1V4T6F7</accession>
<dbReference type="Gene3D" id="3.40.190.10">
    <property type="entry name" value="Periplasmic binding protein-like II"/>
    <property type="match status" value="2"/>
</dbReference>
<dbReference type="SUPFAM" id="SSF53850">
    <property type="entry name" value="Periplasmic binding protein-like II"/>
    <property type="match status" value="1"/>
</dbReference>
<protein>
    <recommendedName>
        <fullName evidence="1">Solute-binding protein family 3/N-terminal domain-containing protein</fullName>
    </recommendedName>
</protein>
<dbReference type="AlphaFoldDB" id="A0A1V4T6F7"/>
<evidence type="ECO:0000313" key="3">
    <source>
        <dbReference type="Proteomes" id="UP000191418"/>
    </source>
</evidence>
<proteinExistence type="predicted"/>
<dbReference type="InterPro" id="IPR001638">
    <property type="entry name" value="Solute-binding_3/MltF_N"/>
</dbReference>
<gene>
    <name evidence="2" type="ORF">BTE48_04175</name>
</gene>
<feature type="domain" description="Solute-binding protein family 3/N-terminal" evidence="1">
    <location>
        <begin position="8"/>
        <end position="248"/>
    </location>
</feature>
<dbReference type="Proteomes" id="UP000191418">
    <property type="component" value="Unassembled WGS sequence"/>
</dbReference>